<dbReference type="EMBL" id="CP070496">
    <property type="protein sequence ID" value="QSB05280.1"/>
    <property type="molecule type" value="Genomic_DNA"/>
</dbReference>
<accession>A0A895XSN9</accession>
<evidence type="ECO:0008006" key="4">
    <source>
        <dbReference type="Google" id="ProtNLM"/>
    </source>
</evidence>
<dbReference type="Proteomes" id="UP000662939">
    <property type="component" value="Chromosome"/>
</dbReference>
<evidence type="ECO:0000313" key="3">
    <source>
        <dbReference type="Proteomes" id="UP000662939"/>
    </source>
</evidence>
<protein>
    <recommendedName>
        <fullName evidence="4">PH domain-containing protein</fullName>
    </recommendedName>
</protein>
<feature type="transmembrane region" description="Helical" evidence="1">
    <location>
        <begin position="60"/>
        <end position="78"/>
    </location>
</feature>
<gene>
    <name evidence="2" type="ORF">JQS30_16255</name>
</gene>
<name>A0A895XSN9_9ACTN</name>
<proteinExistence type="predicted"/>
<evidence type="ECO:0000256" key="1">
    <source>
        <dbReference type="SAM" id="Phobius"/>
    </source>
</evidence>
<keyword evidence="1" id="KW-0472">Membrane</keyword>
<dbReference type="AlphaFoldDB" id="A0A895XSN9"/>
<sequence length="197" mass="21892">MARASEWTTVRRRVPARRLAYLLAYLIVVATMGSLLHWILATEPEILDSGEANPTVQVKSYFLLVAAIASVFILIPLMRPAKLLVNHYGLRVRPNSHRELLIPWTNVEELAAISVGSRRGNHYLLIATDIYLGRAGSDRPGFMARSVLREANRATEGLVAGFDLAVRLDDFKDPPPRVLAELASHAPGHVQVIDRLK</sequence>
<keyword evidence="3" id="KW-1185">Reference proteome</keyword>
<reference evidence="2" key="1">
    <citation type="submission" date="2021-02" db="EMBL/GenBank/DDBJ databases">
        <title>Natronoglycomyces albus gen. nov., sp. nov, a haloalkaliphilic actinobacterium from a soda solonchak soil.</title>
        <authorList>
            <person name="Sorokin D.Y."/>
            <person name="Khijniak T.V."/>
            <person name="Zakharycheva A.P."/>
            <person name="Boueva O.V."/>
            <person name="Ariskina E.V."/>
            <person name="Hahnke R.L."/>
            <person name="Bunk B."/>
            <person name="Sproer C."/>
            <person name="Schumann P."/>
            <person name="Evtushenko L.I."/>
            <person name="Kublanov I.V."/>
        </authorList>
    </citation>
    <scope>NUCLEOTIDE SEQUENCE</scope>
    <source>
        <strain evidence="2">DSM 106290</strain>
    </source>
</reference>
<keyword evidence="1" id="KW-0812">Transmembrane</keyword>
<dbReference type="RefSeq" id="WP_213171285.1">
    <property type="nucleotide sequence ID" value="NZ_CP070496.1"/>
</dbReference>
<dbReference type="KEGG" id="nav:JQS30_16255"/>
<organism evidence="2 3">
    <name type="scientific">Natronoglycomyces albus</name>
    <dbReference type="NCBI Taxonomy" id="2811108"/>
    <lineage>
        <taxon>Bacteria</taxon>
        <taxon>Bacillati</taxon>
        <taxon>Actinomycetota</taxon>
        <taxon>Actinomycetes</taxon>
        <taxon>Glycomycetales</taxon>
        <taxon>Glycomycetaceae</taxon>
        <taxon>Natronoglycomyces</taxon>
    </lineage>
</organism>
<evidence type="ECO:0000313" key="2">
    <source>
        <dbReference type="EMBL" id="QSB05280.1"/>
    </source>
</evidence>
<keyword evidence="1" id="KW-1133">Transmembrane helix</keyword>
<feature type="transmembrane region" description="Helical" evidence="1">
    <location>
        <begin position="20"/>
        <end position="40"/>
    </location>
</feature>